<organism evidence="1 2">
    <name type="scientific">Orbilia ellipsospora</name>
    <dbReference type="NCBI Taxonomy" id="2528407"/>
    <lineage>
        <taxon>Eukaryota</taxon>
        <taxon>Fungi</taxon>
        <taxon>Dikarya</taxon>
        <taxon>Ascomycota</taxon>
        <taxon>Pezizomycotina</taxon>
        <taxon>Orbiliomycetes</taxon>
        <taxon>Orbiliales</taxon>
        <taxon>Orbiliaceae</taxon>
        <taxon>Orbilia</taxon>
    </lineage>
</organism>
<dbReference type="Pfam" id="PF13975">
    <property type="entry name" value="gag-asp_proteas"/>
    <property type="match status" value="1"/>
</dbReference>
<dbReference type="Gene3D" id="2.40.70.10">
    <property type="entry name" value="Acid Proteases"/>
    <property type="match status" value="1"/>
</dbReference>
<protein>
    <recommendedName>
        <fullName evidence="3">Gag-pol polyprotein</fullName>
    </recommendedName>
</protein>
<proteinExistence type="predicted"/>
<sequence>MDLEHVLANLHQLTASLAFSSASNVASAEKDFEALINLIHRIENTVKDAESFTRSTSRAYTAGGRNLNVRRNTKDLEFQYAAKATEAATASANAAAAAADAATEAARGVDGRVPERAVSAAFRAAGAAYRAAAAARNAVTSAQTLPSDAYQQYEADVAAEFSKARQKLENLYKLLFEEQPELGLDSVLFLKLSNVGRHGLMISISAKWDELLAFLLKIQDIEIDDPIEDLLGLVSNITALLKDLTRLHLVKSTVFHDSGFLARASQDTFQLGVELGLDLDASLRARSLQKLPGLFEQVGGASGGALAEENSYAVASGKVPQELKNEFLTFPGKLNGSPIKPLIDTGGSLNIVKREWLDEQKIPIGTPVRYSSVLMADGSVSTKKPIIEVKWSFDAQKTIWTDVEFMVMEDYSKDALIGLPFLRHTQMIHNGQGDLTFSEFGNIHSDPDAVPIYDTFETAAES</sequence>
<evidence type="ECO:0000313" key="2">
    <source>
        <dbReference type="Proteomes" id="UP001365542"/>
    </source>
</evidence>
<accession>A0AAV9X908</accession>
<evidence type="ECO:0008006" key="3">
    <source>
        <dbReference type="Google" id="ProtNLM"/>
    </source>
</evidence>
<comment type="caution">
    <text evidence="1">The sequence shown here is derived from an EMBL/GenBank/DDBJ whole genome shotgun (WGS) entry which is preliminary data.</text>
</comment>
<dbReference type="Proteomes" id="UP001365542">
    <property type="component" value="Unassembled WGS sequence"/>
</dbReference>
<reference evidence="1 2" key="1">
    <citation type="submission" date="2019-10" db="EMBL/GenBank/DDBJ databases">
        <authorList>
            <person name="Palmer J.M."/>
        </authorList>
    </citation>
    <scope>NUCLEOTIDE SEQUENCE [LARGE SCALE GENOMIC DNA]</scope>
    <source>
        <strain evidence="1 2">TWF694</strain>
    </source>
</reference>
<dbReference type="CDD" id="cd00303">
    <property type="entry name" value="retropepsin_like"/>
    <property type="match status" value="1"/>
</dbReference>
<dbReference type="AlphaFoldDB" id="A0AAV9X908"/>
<dbReference type="SUPFAM" id="SSF50630">
    <property type="entry name" value="Acid proteases"/>
    <property type="match status" value="1"/>
</dbReference>
<evidence type="ECO:0000313" key="1">
    <source>
        <dbReference type="EMBL" id="KAK6538167.1"/>
    </source>
</evidence>
<gene>
    <name evidence="1" type="ORF">TWF694_011049</name>
</gene>
<keyword evidence="2" id="KW-1185">Reference proteome</keyword>
<dbReference type="InterPro" id="IPR021109">
    <property type="entry name" value="Peptidase_aspartic_dom_sf"/>
</dbReference>
<dbReference type="EMBL" id="JAVHJO010000008">
    <property type="protein sequence ID" value="KAK6538167.1"/>
    <property type="molecule type" value="Genomic_DNA"/>
</dbReference>
<name>A0AAV9X908_9PEZI</name>